<evidence type="ECO:0000256" key="5">
    <source>
        <dbReference type="SAM" id="Phobius"/>
    </source>
</evidence>
<name>A0ABR1GTQ0_9HYPO</name>
<gene>
    <name evidence="6" type="primary">RSB1_2</name>
    <name evidence="6" type="ORF">QQX98_009017</name>
</gene>
<reference evidence="6 7" key="1">
    <citation type="journal article" date="2025" name="Microbiol. Resour. Announc.">
        <title>Draft genome sequences for Neonectria magnoliae and Neonectria punicea, canker pathogens of Liriodendron tulipifera and Acer saccharum in West Virginia.</title>
        <authorList>
            <person name="Petronek H.M."/>
            <person name="Kasson M.T."/>
            <person name="Metheny A.M."/>
            <person name="Stauder C.M."/>
            <person name="Lovett B."/>
            <person name="Lynch S.C."/>
            <person name="Garnas J.R."/>
            <person name="Kasson L.R."/>
            <person name="Stajich J.E."/>
        </authorList>
    </citation>
    <scope>NUCLEOTIDE SEQUENCE [LARGE SCALE GENOMIC DNA]</scope>
    <source>
        <strain evidence="6 7">NRRL 64653</strain>
    </source>
</reference>
<accession>A0ABR1GTQ0</accession>
<feature type="transmembrane region" description="Helical" evidence="5">
    <location>
        <begin position="66"/>
        <end position="87"/>
    </location>
</feature>
<feature type="transmembrane region" description="Helical" evidence="5">
    <location>
        <begin position="230"/>
        <end position="248"/>
    </location>
</feature>
<dbReference type="PANTHER" id="PTHR31465:SF9">
    <property type="entry name" value="SPHINGOID LONG-CHAIN BASE TRANSPORTER RSB1"/>
    <property type="match status" value="1"/>
</dbReference>
<dbReference type="EMBL" id="JAZAVJ010000172">
    <property type="protein sequence ID" value="KAK7408831.1"/>
    <property type="molecule type" value="Genomic_DNA"/>
</dbReference>
<evidence type="ECO:0000256" key="3">
    <source>
        <dbReference type="ARBA" id="ARBA00022989"/>
    </source>
</evidence>
<comment type="caution">
    <text evidence="6">The sequence shown here is derived from an EMBL/GenBank/DDBJ whole genome shotgun (WGS) entry which is preliminary data.</text>
</comment>
<dbReference type="Pfam" id="PF04479">
    <property type="entry name" value="RTA1"/>
    <property type="match status" value="1"/>
</dbReference>
<feature type="transmembrane region" description="Helical" evidence="5">
    <location>
        <begin position="149"/>
        <end position="169"/>
    </location>
</feature>
<dbReference type="PANTHER" id="PTHR31465">
    <property type="entry name" value="PROTEIN RTA1-RELATED"/>
    <property type="match status" value="1"/>
</dbReference>
<evidence type="ECO:0000313" key="7">
    <source>
        <dbReference type="Proteomes" id="UP001498476"/>
    </source>
</evidence>
<sequence length="287" mass="31526">MTMEIPLLAPNAFYLACHAVLLLPQVFLGIRYKTWGFLFGMFCGHVLEIVGYAARVEMHNGNGGFLPYIVTLTIGPAFFSAAIYLCLARIISVYGENLSRFSPRTYTITFMVSDLVALVLQASGGAILGGDNTPKSTLDTGLAIIKTGLAAHLVSIAIFIALAAEYGFRAYRHQNEWSYKFSELQKSRKFAIFLIGITAATVFILIRTSFRMAELQDGFDSKLANDETAFIVLEGGAILIATLCLAISHPGVAFQGRWGEANFQLRKNDKGRDLQKTEYDPIQLSSV</sequence>
<comment type="subcellular location">
    <subcellularLocation>
        <location evidence="1">Membrane</location>
        <topology evidence="1">Multi-pass membrane protein</topology>
    </subcellularLocation>
</comment>
<evidence type="ECO:0000313" key="6">
    <source>
        <dbReference type="EMBL" id="KAK7408831.1"/>
    </source>
</evidence>
<feature type="transmembrane region" description="Helical" evidence="5">
    <location>
        <begin position="108"/>
        <end position="129"/>
    </location>
</feature>
<organism evidence="6 7">
    <name type="scientific">Neonectria punicea</name>
    <dbReference type="NCBI Taxonomy" id="979145"/>
    <lineage>
        <taxon>Eukaryota</taxon>
        <taxon>Fungi</taxon>
        <taxon>Dikarya</taxon>
        <taxon>Ascomycota</taxon>
        <taxon>Pezizomycotina</taxon>
        <taxon>Sordariomycetes</taxon>
        <taxon>Hypocreomycetidae</taxon>
        <taxon>Hypocreales</taxon>
        <taxon>Nectriaceae</taxon>
        <taxon>Neonectria</taxon>
    </lineage>
</organism>
<evidence type="ECO:0000256" key="2">
    <source>
        <dbReference type="ARBA" id="ARBA00022692"/>
    </source>
</evidence>
<proteinExistence type="predicted"/>
<protein>
    <submittedName>
        <fullName evidence="6">Phospholipid-translocating ATPase rsb1</fullName>
    </submittedName>
</protein>
<dbReference type="Proteomes" id="UP001498476">
    <property type="component" value="Unassembled WGS sequence"/>
</dbReference>
<keyword evidence="7" id="KW-1185">Reference proteome</keyword>
<keyword evidence="3 5" id="KW-1133">Transmembrane helix</keyword>
<evidence type="ECO:0000256" key="4">
    <source>
        <dbReference type="ARBA" id="ARBA00023136"/>
    </source>
</evidence>
<keyword evidence="4 5" id="KW-0472">Membrane</keyword>
<feature type="transmembrane region" description="Helical" evidence="5">
    <location>
        <begin position="190"/>
        <end position="210"/>
    </location>
</feature>
<feature type="transmembrane region" description="Helical" evidence="5">
    <location>
        <begin position="12"/>
        <end position="30"/>
    </location>
</feature>
<keyword evidence="2 5" id="KW-0812">Transmembrane</keyword>
<feature type="transmembrane region" description="Helical" evidence="5">
    <location>
        <begin position="37"/>
        <end position="54"/>
    </location>
</feature>
<evidence type="ECO:0000256" key="1">
    <source>
        <dbReference type="ARBA" id="ARBA00004141"/>
    </source>
</evidence>
<dbReference type="InterPro" id="IPR007568">
    <property type="entry name" value="RTA1"/>
</dbReference>